<reference evidence="1" key="1">
    <citation type="submission" date="2021-02" db="EMBL/GenBank/DDBJ databases">
        <authorList>
            <person name="Nieuwenhuis M."/>
            <person name="Van De Peppel L.J.J."/>
        </authorList>
    </citation>
    <scope>NUCLEOTIDE SEQUENCE</scope>
    <source>
        <strain evidence="1">D49</strain>
    </source>
</reference>
<evidence type="ECO:0000313" key="1">
    <source>
        <dbReference type="EMBL" id="KAG5633361.1"/>
    </source>
</evidence>
<comment type="caution">
    <text evidence="1">The sequence shown here is derived from an EMBL/GenBank/DDBJ whole genome shotgun (WGS) entry which is preliminary data.</text>
</comment>
<accession>A0A9P7K2Y5</accession>
<dbReference type="AlphaFoldDB" id="A0A9P7K2Y5"/>
<reference evidence="1" key="2">
    <citation type="submission" date="2021-10" db="EMBL/GenBank/DDBJ databases">
        <title>Phylogenomics reveals ancestral predisposition of the termite-cultivated fungus Termitomyces towards a domesticated lifestyle.</title>
        <authorList>
            <person name="Auxier B."/>
            <person name="Grum-Grzhimaylo A."/>
            <person name="Cardenas M.E."/>
            <person name="Lodge J.D."/>
            <person name="Laessoe T."/>
            <person name="Pedersen O."/>
            <person name="Smith M.E."/>
            <person name="Kuyper T.W."/>
            <person name="Franco-Molano E.A."/>
            <person name="Baroni T.J."/>
            <person name="Aanen D.K."/>
        </authorList>
    </citation>
    <scope>NUCLEOTIDE SEQUENCE</scope>
    <source>
        <strain evidence="1">D49</strain>
    </source>
</reference>
<sequence>MNLAVIPDLGVDDKKRLSESVTSHFAGKLDGAPLDLVEIKNLARPGYSLAELPHWGYRTFSVAPNR</sequence>
<organism evidence="1 2">
    <name type="scientific">Sphagnurus paluster</name>
    <dbReference type="NCBI Taxonomy" id="117069"/>
    <lineage>
        <taxon>Eukaryota</taxon>
        <taxon>Fungi</taxon>
        <taxon>Dikarya</taxon>
        <taxon>Basidiomycota</taxon>
        <taxon>Agaricomycotina</taxon>
        <taxon>Agaricomycetes</taxon>
        <taxon>Agaricomycetidae</taxon>
        <taxon>Agaricales</taxon>
        <taxon>Tricholomatineae</taxon>
        <taxon>Lyophyllaceae</taxon>
        <taxon>Sphagnurus</taxon>
    </lineage>
</organism>
<keyword evidence="2" id="KW-1185">Reference proteome</keyword>
<dbReference type="EMBL" id="JABCKI010008051">
    <property type="protein sequence ID" value="KAG5633361.1"/>
    <property type="molecule type" value="Genomic_DNA"/>
</dbReference>
<protein>
    <submittedName>
        <fullName evidence="1">Uncharacterized protein</fullName>
    </submittedName>
</protein>
<name>A0A9P7K2Y5_9AGAR</name>
<gene>
    <name evidence="1" type="ORF">H0H81_008421</name>
</gene>
<feature type="non-terminal residue" evidence="1">
    <location>
        <position position="66"/>
    </location>
</feature>
<proteinExistence type="predicted"/>
<evidence type="ECO:0000313" key="2">
    <source>
        <dbReference type="Proteomes" id="UP000717328"/>
    </source>
</evidence>
<dbReference type="Proteomes" id="UP000717328">
    <property type="component" value="Unassembled WGS sequence"/>
</dbReference>